<dbReference type="Proteomes" id="UP000269721">
    <property type="component" value="Unassembled WGS sequence"/>
</dbReference>
<feature type="compositionally biased region" description="Polar residues" evidence="1">
    <location>
        <begin position="1"/>
        <end position="13"/>
    </location>
</feature>
<evidence type="ECO:0000313" key="3">
    <source>
        <dbReference type="Proteomes" id="UP000269721"/>
    </source>
</evidence>
<feature type="compositionally biased region" description="Basic and acidic residues" evidence="1">
    <location>
        <begin position="48"/>
        <end position="62"/>
    </location>
</feature>
<organism evidence="2 3">
    <name type="scientific">Blyttiomyces helicus</name>
    <dbReference type="NCBI Taxonomy" id="388810"/>
    <lineage>
        <taxon>Eukaryota</taxon>
        <taxon>Fungi</taxon>
        <taxon>Fungi incertae sedis</taxon>
        <taxon>Chytridiomycota</taxon>
        <taxon>Chytridiomycota incertae sedis</taxon>
        <taxon>Chytridiomycetes</taxon>
        <taxon>Chytridiomycetes incertae sedis</taxon>
        <taxon>Blyttiomyces</taxon>
    </lineage>
</organism>
<keyword evidence="3" id="KW-1185">Reference proteome</keyword>
<evidence type="ECO:0000313" key="2">
    <source>
        <dbReference type="EMBL" id="RKO87878.1"/>
    </source>
</evidence>
<feature type="compositionally biased region" description="Polar residues" evidence="1">
    <location>
        <begin position="34"/>
        <end position="47"/>
    </location>
</feature>
<feature type="region of interest" description="Disordered" evidence="1">
    <location>
        <begin position="1"/>
        <end position="65"/>
    </location>
</feature>
<sequence>MTQSRLGSGQCRSQDNHLAANTEQSGPIHIPSDAGSSVPAQLNSFSQADRDETDGGRGRDEAVEGPARAAAASCLKAFPFVGTNNATSPLAPIPSIFYRLNESPTLYHSQRVSQCGFEQGVYTETPCRFSPALHNLTRPQTPPSPMSFQLLLCFNIICRLVLLKSNPHGWRLYDVNGAAAATPAVLTPPTPIQTGSSETIRCLSSPIEDLLHSFPFTSGSDMFVIDAMLILRLDFAEMELFAISSIEQSMAVDSCEPESTLIRLMVEKLFIFCR</sequence>
<protein>
    <submittedName>
        <fullName evidence="2">Uncharacterized protein</fullName>
    </submittedName>
</protein>
<evidence type="ECO:0000256" key="1">
    <source>
        <dbReference type="SAM" id="MobiDB-lite"/>
    </source>
</evidence>
<gene>
    <name evidence="2" type="ORF">BDK51DRAFT_45550</name>
</gene>
<dbReference type="AlphaFoldDB" id="A0A4P9W9R9"/>
<name>A0A4P9W9R9_9FUNG</name>
<dbReference type="EMBL" id="KZ997099">
    <property type="protein sequence ID" value="RKO87878.1"/>
    <property type="molecule type" value="Genomic_DNA"/>
</dbReference>
<proteinExistence type="predicted"/>
<accession>A0A4P9W9R9</accession>
<reference evidence="3" key="1">
    <citation type="journal article" date="2018" name="Nat. Microbiol.">
        <title>Leveraging single-cell genomics to expand the fungal tree of life.</title>
        <authorList>
            <person name="Ahrendt S.R."/>
            <person name="Quandt C.A."/>
            <person name="Ciobanu D."/>
            <person name="Clum A."/>
            <person name="Salamov A."/>
            <person name="Andreopoulos B."/>
            <person name="Cheng J.F."/>
            <person name="Woyke T."/>
            <person name="Pelin A."/>
            <person name="Henrissat B."/>
            <person name="Reynolds N.K."/>
            <person name="Benny G.L."/>
            <person name="Smith M.E."/>
            <person name="James T.Y."/>
            <person name="Grigoriev I.V."/>
        </authorList>
    </citation>
    <scope>NUCLEOTIDE SEQUENCE [LARGE SCALE GENOMIC DNA]</scope>
</reference>